<dbReference type="EMBL" id="GL349449">
    <property type="protein sequence ID" value="KNC48088.1"/>
    <property type="molecule type" value="Genomic_DNA"/>
</dbReference>
<dbReference type="GeneID" id="25563868"/>
<dbReference type="InterPro" id="IPR045238">
    <property type="entry name" value="Tim23-like"/>
</dbReference>
<dbReference type="RefSeq" id="XP_013759101.1">
    <property type="nucleotide sequence ID" value="XM_013903647.1"/>
</dbReference>
<protein>
    <submittedName>
        <fullName evidence="5">CAMK/CAMK1 protein kinase</fullName>
    </submittedName>
</protein>
<keyword evidence="4" id="KW-0472">Membrane</keyword>
<evidence type="ECO:0000256" key="3">
    <source>
        <dbReference type="ARBA" id="ARBA00022989"/>
    </source>
</evidence>
<accession>A0A0L0D9Y8</accession>
<dbReference type="PANTHER" id="PTHR15371">
    <property type="entry name" value="TIM23"/>
    <property type="match status" value="1"/>
</dbReference>
<dbReference type="GO" id="GO:0005744">
    <property type="term" value="C:TIM23 mitochondrial import inner membrane translocase complex"/>
    <property type="evidence" value="ECO:0007669"/>
    <property type="project" value="TreeGrafter"/>
</dbReference>
<keyword evidence="5" id="KW-0418">Kinase</keyword>
<dbReference type="OrthoDB" id="159299at2759"/>
<dbReference type="AlphaFoldDB" id="A0A0L0D9Y8"/>
<reference evidence="5 6" key="1">
    <citation type="submission" date="2010-05" db="EMBL/GenBank/DDBJ databases">
        <title>The Genome Sequence of Thecamonas trahens ATCC 50062.</title>
        <authorList>
            <consortium name="The Broad Institute Genome Sequencing Platform"/>
            <person name="Russ C."/>
            <person name="Cuomo C."/>
            <person name="Shea T."/>
            <person name="Young S.K."/>
            <person name="Zeng Q."/>
            <person name="Koehrsen M."/>
            <person name="Haas B."/>
            <person name="Borodovsky M."/>
            <person name="Guigo R."/>
            <person name="Alvarado L."/>
            <person name="Berlin A."/>
            <person name="Bochicchio J."/>
            <person name="Borenstein D."/>
            <person name="Chapman S."/>
            <person name="Chen Z."/>
            <person name="Freedman E."/>
            <person name="Gellesch M."/>
            <person name="Goldberg J."/>
            <person name="Griggs A."/>
            <person name="Gujja S."/>
            <person name="Heilman E."/>
            <person name="Heiman D."/>
            <person name="Hepburn T."/>
            <person name="Howarth C."/>
            <person name="Jen D."/>
            <person name="Larson L."/>
            <person name="Mehta T."/>
            <person name="Park D."/>
            <person name="Pearson M."/>
            <person name="Roberts A."/>
            <person name="Saif S."/>
            <person name="Shenoy N."/>
            <person name="Sisk P."/>
            <person name="Stolte C."/>
            <person name="Sykes S."/>
            <person name="Thomson T."/>
            <person name="Walk T."/>
            <person name="White J."/>
            <person name="Yandava C."/>
            <person name="Burger G."/>
            <person name="Gray M.W."/>
            <person name="Holland P.W.H."/>
            <person name="King N."/>
            <person name="Lang F.B.F."/>
            <person name="Roger A.J."/>
            <person name="Ruiz-Trillo I."/>
            <person name="Lander E."/>
            <person name="Nusbaum C."/>
        </authorList>
    </citation>
    <scope>NUCLEOTIDE SEQUENCE [LARGE SCALE GENOMIC DNA]</scope>
    <source>
        <strain evidence="5 6">ATCC 50062</strain>
    </source>
</reference>
<dbReference type="Proteomes" id="UP000054408">
    <property type="component" value="Unassembled WGS sequence"/>
</dbReference>
<evidence type="ECO:0000313" key="6">
    <source>
        <dbReference type="Proteomes" id="UP000054408"/>
    </source>
</evidence>
<dbReference type="STRING" id="461836.A0A0L0D9Y8"/>
<dbReference type="Pfam" id="PF02466">
    <property type="entry name" value="Tim17"/>
    <property type="match status" value="1"/>
</dbReference>
<comment type="subcellular location">
    <subcellularLocation>
        <location evidence="1">Membrane</location>
        <topology evidence="1">Multi-pass membrane protein</topology>
    </subcellularLocation>
</comment>
<evidence type="ECO:0000256" key="4">
    <source>
        <dbReference type="ARBA" id="ARBA00023136"/>
    </source>
</evidence>
<gene>
    <name evidence="5" type="ORF">AMSG_04318</name>
</gene>
<dbReference type="PANTHER" id="PTHR15371:SF0">
    <property type="entry name" value="SD19278P"/>
    <property type="match status" value="1"/>
</dbReference>
<dbReference type="GO" id="GO:0030150">
    <property type="term" value="P:protein import into mitochondrial matrix"/>
    <property type="evidence" value="ECO:0007669"/>
    <property type="project" value="TreeGrafter"/>
</dbReference>
<evidence type="ECO:0000313" key="5">
    <source>
        <dbReference type="EMBL" id="KNC48088.1"/>
    </source>
</evidence>
<keyword evidence="2" id="KW-0812">Transmembrane</keyword>
<sequence length="327" mass="32337">MSYGSSNSSGYGATNGSGYGATNGSGYGTTNGSGYGSGGYGGYGGGGGADGGFGSYGSSTGGGYGDYGSTAGHGGYGSGSTGAAGGGGGGLFGDTSQYEGSSYEYHAPGAGSSGMAGYGADSASSLPQVAPKQLAIAGMGEYTDLDPRDLDPFASLYPMGAGKVEFVNPDEAERGWGKKLLHQTAFAWVGGLALGTPWGAIEGLRQAPGSSTKLRMNSLLNGVNRRGPPMANTLAAVALMYNIVEASLNFTTPIDPTYNGILAGVASGLIYKSTAGAKRMLVGGIGGGLLAASFMLADFVAENGINISAVPDVLMGKLKALTNKTQQ</sequence>
<dbReference type="GO" id="GO:0016301">
    <property type="term" value="F:kinase activity"/>
    <property type="evidence" value="ECO:0007669"/>
    <property type="project" value="UniProtKB-KW"/>
</dbReference>
<proteinExistence type="predicted"/>
<evidence type="ECO:0000256" key="1">
    <source>
        <dbReference type="ARBA" id="ARBA00004141"/>
    </source>
</evidence>
<keyword evidence="6" id="KW-1185">Reference proteome</keyword>
<keyword evidence="3" id="KW-1133">Transmembrane helix</keyword>
<name>A0A0L0D9Y8_THETB</name>
<keyword evidence="5" id="KW-0808">Transferase</keyword>
<organism evidence="5 6">
    <name type="scientific">Thecamonas trahens ATCC 50062</name>
    <dbReference type="NCBI Taxonomy" id="461836"/>
    <lineage>
        <taxon>Eukaryota</taxon>
        <taxon>Apusozoa</taxon>
        <taxon>Apusomonadida</taxon>
        <taxon>Apusomonadidae</taxon>
        <taxon>Thecamonas</taxon>
    </lineage>
</organism>
<dbReference type="eggNOG" id="KOG3324">
    <property type="taxonomic scope" value="Eukaryota"/>
</dbReference>
<dbReference type="GO" id="GO:0008320">
    <property type="term" value="F:protein transmembrane transporter activity"/>
    <property type="evidence" value="ECO:0007669"/>
    <property type="project" value="TreeGrafter"/>
</dbReference>
<evidence type="ECO:0000256" key="2">
    <source>
        <dbReference type="ARBA" id="ARBA00022692"/>
    </source>
</evidence>